<protein>
    <submittedName>
        <fullName evidence="3">SCO family protein</fullName>
    </submittedName>
</protein>
<name>A0ABT1X6A8_9PROT</name>
<organism evidence="3 4">
    <name type="scientific">Roseomonas populi</name>
    <dbReference type="NCBI Taxonomy" id="3121582"/>
    <lineage>
        <taxon>Bacteria</taxon>
        <taxon>Pseudomonadati</taxon>
        <taxon>Pseudomonadota</taxon>
        <taxon>Alphaproteobacteria</taxon>
        <taxon>Acetobacterales</taxon>
        <taxon>Roseomonadaceae</taxon>
        <taxon>Roseomonas</taxon>
    </lineage>
</organism>
<dbReference type="EMBL" id="JANJOU010000014">
    <property type="protein sequence ID" value="MCR0983637.1"/>
    <property type="molecule type" value="Genomic_DNA"/>
</dbReference>
<dbReference type="PROSITE" id="PS51318">
    <property type="entry name" value="TAT"/>
    <property type="match status" value="1"/>
</dbReference>
<dbReference type="CDD" id="cd02968">
    <property type="entry name" value="SCO"/>
    <property type="match status" value="1"/>
</dbReference>
<keyword evidence="2" id="KW-0732">Signal</keyword>
<sequence length="204" mass="22229">MTDRILRRNLLLAAPALALGLRAGRAAALECDQRERDYFSNRVLTNQEGQRVRFYDDVLRGRTVLIGWIFTSCPDACPLLAARSLAIADAAKEAGAPPRIVHLTTDPHRDTPAKLKAWAARFGNYEDWTLLTGGAGDLRDVAQRLGQAVDEARPDRHTTLMLAGNVGARRWMKLRPDVQPPAAAVQLTDLAAAPQVVDPTTCAG</sequence>
<feature type="chain" id="PRO_5045602634" evidence="2">
    <location>
        <begin position="29"/>
        <end position="204"/>
    </location>
</feature>
<dbReference type="RefSeq" id="WP_257717299.1">
    <property type="nucleotide sequence ID" value="NZ_JANJOU010000014.1"/>
</dbReference>
<comment type="similarity">
    <text evidence="1">Belongs to the SCO1/2 family.</text>
</comment>
<dbReference type="Pfam" id="PF02630">
    <property type="entry name" value="SCO1-SenC"/>
    <property type="match status" value="1"/>
</dbReference>
<dbReference type="Gene3D" id="3.40.30.10">
    <property type="entry name" value="Glutaredoxin"/>
    <property type="match status" value="1"/>
</dbReference>
<dbReference type="PANTHER" id="PTHR12151:SF25">
    <property type="entry name" value="LINALOOL DEHYDRATASE_ISOMERASE DOMAIN-CONTAINING PROTEIN"/>
    <property type="match status" value="1"/>
</dbReference>
<proteinExistence type="inferred from homology"/>
<feature type="signal peptide" evidence="2">
    <location>
        <begin position="1"/>
        <end position="28"/>
    </location>
</feature>
<dbReference type="InterPro" id="IPR003782">
    <property type="entry name" value="SCO1/SenC"/>
</dbReference>
<comment type="caution">
    <text evidence="3">The sequence shown here is derived from an EMBL/GenBank/DDBJ whole genome shotgun (WGS) entry which is preliminary data.</text>
</comment>
<reference evidence="3 4" key="1">
    <citation type="submission" date="2022-06" db="EMBL/GenBank/DDBJ databases">
        <title>Roseomonas CN29.</title>
        <authorList>
            <person name="Cheng Y."/>
            <person name="He X."/>
        </authorList>
    </citation>
    <scope>NUCLEOTIDE SEQUENCE [LARGE SCALE GENOMIC DNA]</scope>
    <source>
        <strain evidence="3 4">CN29</strain>
    </source>
</reference>
<dbReference type="Proteomes" id="UP001524642">
    <property type="component" value="Unassembled WGS sequence"/>
</dbReference>
<evidence type="ECO:0000313" key="3">
    <source>
        <dbReference type="EMBL" id="MCR0983637.1"/>
    </source>
</evidence>
<evidence type="ECO:0000313" key="4">
    <source>
        <dbReference type="Proteomes" id="UP001524642"/>
    </source>
</evidence>
<accession>A0ABT1X6A8</accession>
<dbReference type="PANTHER" id="PTHR12151">
    <property type="entry name" value="ELECTRON TRANSPORT PROTIN SCO1/SENC FAMILY MEMBER"/>
    <property type="match status" value="1"/>
</dbReference>
<gene>
    <name evidence="3" type="ORF">NRP21_16405</name>
</gene>
<dbReference type="InterPro" id="IPR036249">
    <property type="entry name" value="Thioredoxin-like_sf"/>
</dbReference>
<evidence type="ECO:0000256" key="2">
    <source>
        <dbReference type="SAM" id="SignalP"/>
    </source>
</evidence>
<evidence type="ECO:0000256" key="1">
    <source>
        <dbReference type="ARBA" id="ARBA00010996"/>
    </source>
</evidence>
<keyword evidence="4" id="KW-1185">Reference proteome</keyword>
<dbReference type="InterPro" id="IPR006311">
    <property type="entry name" value="TAT_signal"/>
</dbReference>
<dbReference type="SUPFAM" id="SSF52833">
    <property type="entry name" value="Thioredoxin-like"/>
    <property type="match status" value="1"/>
</dbReference>